<protein>
    <recommendedName>
        <fullName evidence="3">Transposase</fullName>
    </recommendedName>
</protein>
<name>A0ABX2BD26_9GAMM</name>
<sequence>MYMLNRLGQRIIVGNRRRHCRCRSCGARQVKAKHPAEYLRRIRCKSCGEFDTLRIDKWADRRSWRHQTCYCDGYHFPHRIRSEFCYHNPNYPADEAQRAMYGGI</sequence>
<evidence type="ECO:0000313" key="1">
    <source>
        <dbReference type="EMBL" id="NPT30873.1"/>
    </source>
</evidence>
<dbReference type="Proteomes" id="UP001318401">
    <property type="component" value="Unassembled WGS sequence"/>
</dbReference>
<dbReference type="EMBL" id="QDKN01000003">
    <property type="protein sequence ID" value="NPT30873.1"/>
    <property type="molecule type" value="Genomic_DNA"/>
</dbReference>
<evidence type="ECO:0008006" key="3">
    <source>
        <dbReference type="Google" id="ProtNLM"/>
    </source>
</evidence>
<reference evidence="1 2" key="1">
    <citation type="submission" date="2018-04" db="EMBL/GenBank/DDBJ databases">
        <authorList>
            <person name="Li G."/>
            <person name="Du W."/>
            <person name="Bai Y."/>
        </authorList>
    </citation>
    <scope>NUCLEOTIDE SEQUENCE [LARGE SCALE GENOMIC DNA]</scope>
    <source>
        <strain evidence="1 2">YYYZ-3</strain>
    </source>
</reference>
<proteinExistence type="predicted"/>
<accession>A0ABX2BD26</accession>
<keyword evidence="2" id="KW-1185">Reference proteome</keyword>
<organism evidence="1 2">
    <name type="scientific">Vreelandella venusta</name>
    <dbReference type="NCBI Taxonomy" id="44935"/>
    <lineage>
        <taxon>Bacteria</taxon>
        <taxon>Pseudomonadati</taxon>
        <taxon>Pseudomonadota</taxon>
        <taxon>Gammaproteobacteria</taxon>
        <taxon>Oceanospirillales</taxon>
        <taxon>Halomonadaceae</taxon>
        <taxon>Vreelandella</taxon>
    </lineage>
</organism>
<gene>
    <name evidence="1" type="ORF">DDR56_09895</name>
</gene>
<evidence type="ECO:0000313" key="2">
    <source>
        <dbReference type="Proteomes" id="UP001318401"/>
    </source>
</evidence>
<comment type="caution">
    <text evidence="1">The sequence shown here is derived from an EMBL/GenBank/DDBJ whole genome shotgun (WGS) entry which is preliminary data.</text>
</comment>